<sequence length="285" mass="31981">MKDQAELLRHRMKEREPAKQARTIAIASGKGGVGKSNFCLNFALQLTAQQKRVLIFDLDIGMGNIDILMGKTPAHTFVDLFRGNKSIHDIIELGPESLSYIAGGSGLSQIFHLDHEKFLHFQKEFEKLMKSYDYILFDMGAGATDDSLNFIASAQEAIVVTTPEPTSITDGYAMIKHLVKKEEQLPISVLVNRSLHDKSGRQTFERLQMVVRKFLGTEITFLGTIPDDRAVLQAVNRQKPFVLDHPTSKASRSLKNIAAEYIKGDVAPDIPASFMEKLKRFVFER</sequence>
<dbReference type="InterPro" id="IPR050625">
    <property type="entry name" value="ParA/MinD_ATPase"/>
</dbReference>
<dbReference type="InterPro" id="IPR025501">
    <property type="entry name" value="MinD_FleN"/>
</dbReference>
<proteinExistence type="predicted"/>
<dbReference type="GO" id="GO:0016887">
    <property type="term" value="F:ATP hydrolysis activity"/>
    <property type="evidence" value="ECO:0007669"/>
    <property type="project" value="TreeGrafter"/>
</dbReference>
<dbReference type="PANTHER" id="PTHR43384:SF4">
    <property type="entry name" value="CELLULOSE BIOSYNTHESIS PROTEIN BCSQ-RELATED"/>
    <property type="match status" value="1"/>
</dbReference>
<keyword evidence="4" id="KW-1185">Reference proteome</keyword>
<keyword evidence="2" id="KW-0067">ATP-binding</keyword>
<accession>A0A1I3Y5S4</accession>
<dbReference type="Pfam" id="PF10609">
    <property type="entry name" value="ParA"/>
    <property type="match status" value="1"/>
</dbReference>
<dbReference type="GO" id="GO:0009898">
    <property type="term" value="C:cytoplasmic side of plasma membrane"/>
    <property type="evidence" value="ECO:0007669"/>
    <property type="project" value="TreeGrafter"/>
</dbReference>
<evidence type="ECO:0000256" key="1">
    <source>
        <dbReference type="ARBA" id="ARBA00022741"/>
    </source>
</evidence>
<dbReference type="CDD" id="cd02038">
    <property type="entry name" value="FlhG-like"/>
    <property type="match status" value="1"/>
</dbReference>
<dbReference type="OrthoDB" id="9816297at2"/>
<gene>
    <name evidence="3" type="ORF">SAMN04487936_11058</name>
</gene>
<protein>
    <submittedName>
        <fullName evidence="3">Flagellar biosynthesis protein FlhG</fullName>
    </submittedName>
</protein>
<name>A0A1I3Y5S4_HALDA</name>
<dbReference type="InterPro" id="IPR033756">
    <property type="entry name" value="YlxH/NBP35"/>
</dbReference>
<dbReference type="InterPro" id="IPR033875">
    <property type="entry name" value="FlhG"/>
</dbReference>
<dbReference type="Proteomes" id="UP000183557">
    <property type="component" value="Unassembled WGS sequence"/>
</dbReference>
<keyword evidence="3" id="KW-0966">Cell projection</keyword>
<dbReference type="Gene3D" id="3.40.50.300">
    <property type="entry name" value="P-loop containing nucleotide triphosphate hydrolases"/>
    <property type="match status" value="1"/>
</dbReference>
<dbReference type="AlphaFoldDB" id="A0A1I3Y5S4"/>
<reference evidence="4" key="1">
    <citation type="submission" date="2016-10" db="EMBL/GenBank/DDBJ databases">
        <authorList>
            <person name="Varghese N."/>
            <person name="Submissions S."/>
        </authorList>
    </citation>
    <scope>NUCLEOTIDE SEQUENCE [LARGE SCALE GENOMIC DNA]</scope>
    <source>
        <strain evidence="4">CGMCC 1.3704</strain>
    </source>
</reference>
<dbReference type="PANTHER" id="PTHR43384">
    <property type="entry name" value="SEPTUM SITE-DETERMINING PROTEIN MIND HOMOLOG, CHLOROPLASTIC-RELATED"/>
    <property type="match status" value="1"/>
</dbReference>
<dbReference type="SUPFAM" id="SSF52540">
    <property type="entry name" value="P-loop containing nucleoside triphosphate hydrolases"/>
    <property type="match status" value="1"/>
</dbReference>
<evidence type="ECO:0000313" key="3">
    <source>
        <dbReference type="EMBL" id="SFK27198.1"/>
    </source>
</evidence>
<dbReference type="RefSeq" id="WP_075037559.1">
    <property type="nucleotide sequence ID" value="NZ_FOSB01000010.1"/>
</dbReference>
<keyword evidence="3" id="KW-0969">Cilium</keyword>
<dbReference type="GO" id="GO:0005829">
    <property type="term" value="C:cytosol"/>
    <property type="evidence" value="ECO:0007669"/>
    <property type="project" value="TreeGrafter"/>
</dbReference>
<keyword evidence="1" id="KW-0547">Nucleotide-binding</keyword>
<evidence type="ECO:0000256" key="2">
    <source>
        <dbReference type="ARBA" id="ARBA00022840"/>
    </source>
</evidence>
<dbReference type="GO" id="GO:0051782">
    <property type="term" value="P:negative regulation of cell division"/>
    <property type="evidence" value="ECO:0007669"/>
    <property type="project" value="TreeGrafter"/>
</dbReference>
<dbReference type="PIRSF" id="PIRSF003092">
    <property type="entry name" value="MinD"/>
    <property type="match status" value="1"/>
</dbReference>
<evidence type="ECO:0000313" key="4">
    <source>
        <dbReference type="Proteomes" id="UP000183557"/>
    </source>
</evidence>
<dbReference type="InterPro" id="IPR027417">
    <property type="entry name" value="P-loop_NTPase"/>
</dbReference>
<dbReference type="GO" id="GO:0005524">
    <property type="term" value="F:ATP binding"/>
    <property type="evidence" value="ECO:0007669"/>
    <property type="project" value="UniProtKB-KW"/>
</dbReference>
<organism evidence="3 4">
    <name type="scientific">Halobacillus dabanensis</name>
    <dbReference type="NCBI Taxonomy" id="240302"/>
    <lineage>
        <taxon>Bacteria</taxon>
        <taxon>Bacillati</taxon>
        <taxon>Bacillota</taxon>
        <taxon>Bacilli</taxon>
        <taxon>Bacillales</taxon>
        <taxon>Bacillaceae</taxon>
        <taxon>Halobacillus</taxon>
    </lineage>
</organism>
<keyword evidence="3" id="KW-0282">Flagellum</keyword>
<dbReference type="EMBL" id="FOSB01000010">
    <property type="protein sequence ID" value="SFK27198.1"/>
    <property type="molecule type" value="Genomic_DNA"/>
</dbReference>